<evidence type="ECO:0000256" key="1">
    <source>
        <dbReference type="ARBA" id="ARBA00001968"/>
    </source>
</evidence>
<comment type="caution">
    <text evidence="9">Lacks conserved residue(s) required for the propagation of feature annotation.</text>
</comment>
<sequence>MTKKNIILASRSPRRREILQSLGVPFIVVHPDVEELHPPDSGPDEIVMLNAEKKAQDLLKRCKNTYIIGSDTIVYFNGEILTKPLNFDQAKEFLLKLSGNTHTVYSGIAVYDSDTKQLEKAYCTTEVTFRKLDEHQIQRYIELIHPYDKAGAYAIQGCGALIVERIDGCFYNVMGLPVITLDTVFLRFGHSLFDYVTF</sequence>
<dbReference type="HAMAP" id="MF_00528">
    <property type="entry name" value="Maf"/>
    <property type="match status" value="1"/>
</dbReference>
<evidence type="ECO:0000256" key="9">
    <source>
        <dbReference type="HAMAP-Rule" id="MF_00528"/>
    </source>
</evidence>
<comment type="similarity">
    <text evidence="8">Belongs to the Maf family. YceF subfamily.</text>
</comment>
<feature type="site" description="Important for substrate specificity" evidence="9">
    <location>
        <position position="14"/>
    </location>
</feature>
<evidence type="ECO:0000256" key="3">
    <source>
        <dbReference type="ARBA" id="ARBA00022490"/>
    </source>
</evidence>
<protein>
    <recommendedName>
        <fullName evidence="9">dTTP/UTP pyrophosphatase</fullName>
        <shortName evidence="9">dTTPase/UTPase</shortName>
        <ecNumber evidence="9">3.6.1.9</ecNumber>
    </recommendedName>
    <alternativeName>
        <fullName evidence="9">Nucleoside triphosphate pyrophosphatase</fullName>
    </alternativeName>
    <alternativeName>
        <fullName evidence="9">Nucleotide pyrophosphatase</fullName>
        <shortName evidence="9">Nucleotide PPase</shortName>
    </alternativeName>
</protein>
<comment type="caution">
    <text evidence="10">The sequence shown here is derived from an EMBL/GenBank/DDBJ whole genome shotgun (WGS) entry which is preliminary data.</text>
</comment>
<evidence type="ECO:0000256" key="4">
    <source>
        <dbReference type="ARBA" id="ARBA00022801"/>
    </source>
</evidence>
<organism evidence="10 11">
    <name type="scientific">Candidatus Auribacter fodinae</name>
    <dbReference type="NCBI Taxonomy" id="2093366"/>
    <lineage>
        <taxon>Bacteria</taxon>
        <taxon>Pseudomonadati</taxon>
        <taxon>Candidatus Auribacterota</taxon>
        <taxon>Candidatus Auribacteria</taxon>
        <taxon>Candidatus Auribacterales</taxon>
        <taxon>Candidatus Auribacteraceae</taxon>
        <taxon>Candidatus Auribacter</taxon>
    </lineage>
</organism>
<dbReference type="GO" id="GO:0036218">
    <property type="term" value="F:dTTP diphosphatase activity"/>
    <property type="evidence" value="ECO:0007669"/>
    <property type="project" value="RHEA"/>
</dbReference>
<dbReference type="PANTHER" id="PTHR43213">
    <property type="entry name" value="BIFUNCTIONAL DTTP/UTP PYROPHOSPHATASE/METHYLTRANSFERASE PROTEIN-RELATED"/>
    <property type="match status" value="1"/>
</dbReference>
<evidence type="ECO:0000313" key="10">
    <source>
        <dbReference type="EMBL" id="RJP60460.1"/>
    </source>
</evidence>
<dbReference type="EC" id="3.6.1.9" evidence="9"/>
<comment type="catalytic activity">
    <reaction evidence="6">
        <text>N(7)-methyl-GTP + H2O = N(7)-methyl-GMP + diphosphate + H(+)</text>
        <dbReference type="Rhea" id="RHEA:58744"/>
        <dbReference type="ChEBI" id="CHEBI:15377"/>
        <dbReference type="ChEBI" id="CHEBI:15378"/>
        <dbReference type="ChEBI" id="CHEBI:33019"/>
        <dbReference type="ChEBI" id="CHEBI:58285"/>
        <dbReference type="ChEBI" id="CHEBI:87133"/>
    </reaction>
</comment>
<feature type="site" description="Important for substrate specificity" evidence="9">
    <location>
        <position position="156"/>
    </location>
</feature>
<feature type="active site" description="Proton acceptor" evidence="9">
    <location>
        <position position="71"/>
    </location>
</feature>
<dbReference type="GO" id="GO:0009117">
    <property type="term" value="P:nucleotide metabolic process"/>
    <property type="evidence" value="ECO:0007669"/>
    <property type="project" value="UniProtKB-KW"/>
</dbReference>
<keyword evidence="3 9" id="KW-0963">Cytoplasm</keyword>
<comment type="function">
    <text evidence="7">Nucleoside triphosphate pyrophosphatase that hydrolyzes 7-methyl-GTP (m(7)GTP). May have a dual role in cell division arrest and in preventing the incorporation of modified nucleotides into cellular nucleic acids.</text>
</comment>
<evidence type="ECO:0000256" key="2">
    <source>
        <dbReference type="ARBA" id="ARBA00004496"/>
    </source>
</evidence>
<dbReference type="FunFam" id="3.90.950.10:FF:000005">
    <property type="entry name" value="7-methyl-GTP pyrophosphatase"/>
    <property type="match status" value="1"/>
</dbReference>
<evidence type="ECO:0000256" key="7">
    <source>
        <dbReference type="ARBA" id="ARBA00053369"/>
    </source>
</evidence>
<dbReference type="PANTHER" id="PTHR43213:SF5">
    <property type="entry name" value="BIFUNCTIONAL DTTP_UTP PYROPHOSPHATASE_METHYLTRANSFERASE PROTEIN-RELATED"/>
    <property type="match status" value="1"/>
</dbReference>
<dbReference type="PIRSF" id="PIRSF006305">
    <property type="entry name" value="Maf"/>
    <property type="match status" value="1"/>
</dbReference>
<dbReference type="GO" id="GO:0005737">
    <property type="term" value="C:cytoplasm"/>
    <property type="evidence" value="ECO:0007669"/>
    <property type="project" value="UniProtKB-SubCell"/>
</dbReference>
<dbReference type="Pfam" id="PF02545">
    <property type="entry name" value="Maf"/>
    <property type="match status" value="1"/>
</dbReference>
<dbReference type="Proteomes" id="UP000266426">
    <property type="component" value="Unassembled WGS sequence"/>
</dbReference>
<proteinExistence type="inferred from homology"/>
<evidence type="ECO:0000256" key="5">
    <source>
        <dbReference type="ARBA" id="ARBA00023080"/>
    </source>
</evidence>
<evidence type="ECO:0000256" key="6">
    <source>
        <dbReference type="ARBA" id="ARBA00050213"/>
    </source>
</evidence>
<feature type="site" description="Important for substrate specificity" evidence="9">
    <location>
        <position position="72"/>
    </location>
</feature>
<name>A0A3A4R2Y5_9BACT</name>
<comment type="catalytic activity">
    <reaction evidence="9">
        <text>dTTP + H2O = dTMP + diphosphate + H(+)</text>
        <dbReference type="Rhea" id="RHEA:28534"/>
        <dbReference type="ChEBI" id="CHEBI:15377"/>
        <dbReference type="ChEBI" id="CHEBI:15378"/>
        <dbReference type="ChEBI" id="CHEBI:33019"/>
        <dbReference type="ChEBI" id="CHEBI:37568"/>
        <dbReference type="ChEBI" id="CHEBI:63528"/>
        <dbReference type="EC" id="3.6.1.9"/>
    </reaction>
</comment>
<dbReference type="CDD" id="cd00555">
    <property type="entry name" value="Maf"/>
    <property type="match status" value="1"/>
</dbReference>
<evidence type="ECO:0000313" key="11">
    <source>
        <dbReference type="Proteomes" id="UP000266426"/>
    </source>
</evidence>
<dbReference type="SUPFAM" id="SSF52972">
    <property type="entry name" value="ITPase-like"/>
    <property type="match status" value="1"/>
</dbReference>
<dbReference type="Gene3D" id="3.90.950.10">
    <property type="match status" value="1"/>
</dbReference>
<dbReference type="InterPro" id="IPR029001">
    <property type="entry name" value="ITPase-like_fam"/>
</dbReference>
<dbReference type="GO" id="GO:0036221">
    <property type="term" value="F:UTP diphosphatase activity"/>
    <property type="evidence" value="ECO:0007669"/>
    <property type="project" value="RHEA"/>
</dbReference>
<dbReference type="EMBL" id="QZJZ01000029">
    <property type="protein sequence ID" value="RJP60460.1"/>
    <property type="molecule type" value="Genomic_DNA"/>
</dbReference>
<comment type="function">
    <text evidence="9">Nucleoside triphosphate pyrophosphatase that hydrolyzes dTTP and UTP. May have a dual role in cell division arrest and in preventing the incorporation of modified nucleotides into cellular nucleic acids.</text>
</comment>
<gene>
    <name evidence="10" type="primary">maf</name>
    <name evidence="10" type="ORF">C4541_03970</name>
</gene>
<evidence type="ECO:0000256" key="8">
    <source>
        <dbReference type="ARBA" id="ARBA00060749"/>
    </source>
</evidence>
<dbReference type="AlphaFoldDB" id="A0A3A4R2Y5"/>
<comment type="cofactor">
    <cofactor evidence="1 9">
        <name>a divalent metal cation</name>
        <dbReference type="ChEBI" id="CHEBI:60240"/>
    </cofactor>
</comment>
<dbReference type="NCBIfam" id="TIGR00172">
    <property type="entry name" value="maf"/>
    <property type="match status" value="1"/>
</dbReference>
<keyword evidence="4 9" id="KW-0378">Hydrolase</keyword>
<reference evidence="10 11" key="1">
    <citation type="journal article" date="2017" name="ISME J.">
        <title>Energy and carbon metabolisms in a deep terrestrial subsurface fluid microbial community.</title>
        <authorList>
            <person name="Momper L."/>
            <person name="Jungbluth S.P."/>
            <person name="Lee M.D."/>
            <person name="Amend J.P."/>
        </authorList>
    </citation>
    <scope>NUCLEOTIDE SEQUENCE [LARGE SCALE GENOMIC DNA]</scope>
    <source>
        <strain evidence="10">SURF_26</strain>
    </source>
</reference>
<comment type="subcellular location">
    <subcellularLocation>
        <location evidence="2 9">Cytoplasm</location>
    </subcellularLocation>
</comment>
<dbReference type="InterPro" id="IPR003697">
    <property type="entry name" value="Maf-like"/>
</dbReference>
<comment type="similarity">
    <text evidence="9">Belongs to the Maf family. YhdE subfamily.</text>
</comment>
<accession>A0A3A4R2Y5</accession>
<keyword evidence="5 9" id="KW-0546">Nucleotide metabolism</keyword>
<comment type="catalytic activity">
    <reaction evidence="9">
        <text>UTP + H2O = UMP + diphosphate + H(+)</text>
        <dbReference type="Rhea" id="RHEA:29395"/>
        <dbReference type="ChEBI" id="CHEBI:15377"/>
        <dbReference type="ChEBI" id="CHEBI:15378"/>
        <dbReference type="ChEBI" id="CHEBI:33019"/>
        <dbReference type="ChEBI" id="CHEBI:46398"/>
        <dbReference type="ChEBI" id="CHEBI:57865"/>
        <dbReference type="EC" id="3.6.1.9"/>
    </reaction>
</comment>